<name>A0A4R5MIP0_9SPHI</name>
<sequence length="64" mass="7332">MKRIDNNTVVSDLLAIKAGNDISFGEQSGRVEVIDFEETNTYWEIIFTLASTEKIYIRKEKTSC</sequence>
<keyword evidence="2" id="KW-1185">Reference proteome</keyword>
<organism evidence="1 2">
    <name type="scientific">Pedobacter changchengzhani</name>
    <dbReference type="NCBI Taxonomy" id="2529274"/>
    <lineage>
        <taxon>Bacteria</taxon>
        <taxon>Pseudomonadati</taxon>
        <taxon>Bacteroidota</taxon>
        <taxon>Sphingobacteriia</taxon>
        <taxon>Sphingobacteriales</taxon>
        <taxon>Sphingobacteriaceae</taxon>
        <taxon>Pedobacter</taxon>
    </lineage>
</organism>
<reference evidence="1 2" key="1">
    <citation type="submission" date="2019-02" db="EMBL/GenBank/DDBJ databases">
        <title>Pedobacter sp. nov., a novel speices isolated from soil of pinguins habitat in Antarcitica.</title>
        <authorList>
            <person name="He R.-H."/>
        </authorList>
    </citation>
    <scope>NUCLEOTIDE SEQUENCE [LARGE SCALE GENOMIC DNA]</scope>
    <source>
        <strain evidence="1 2">E01020</strain>
    </source>
</reference>
<dbReference type="OrthoDB" id="771634at2"/>
<dbReference type="EMBL" id="SJCY01000009">
    <property type="protein sequence ID" value="TDG35497.1"/>
    <property type="molecule type" value="Genomic_DNA"/>
</dbReference>
<comment type="caution">
    <text evidence="1">The sequence shown here is derived from an EMBL/GenBank/DDBJ whole genome shotgun (WGS) entry which is preliminary data.</text>
</comment>
<gene>
    <name evidence="1" type="ORF">EZJ43_12795</name>
</gene>
<dbReference type="RefSeq" id="WP_133263113.1">
    <property type="nucleotide sequence ID" value="NZ_SJCY01000009.1"/>
</dbReference>
<dbReference type="Proteomes" id="UP000295668">
    <property type="component" value="Unassembled WGS sequence"/>
</dbReference>
<evidence type="ECO:0000313" key="1">
    <source>
        <dbReference type="EMBL" id="TDG35497.1"/>
    </source>
</evidence>
<accession>A0A4R5MIP0</accession>
<proteinExistence type="predicted"/>
<protein>
    <submittedName>
        <fullName evidence="1">Uncharacterized protein</fullName>
    </submittedName>
</protein>
<dbReference type="AlphaFoldDB" id="A0A4R5MIP0"/>
<evidence type="ECO:0000313" key="2">
    <source>
        <dbReference type="Proteomes" id="UP000295668"/>
    </source>
</evidence>